<dbReference type="EMBL" id="MU070132">
    <property type="protein sequence ID" value="KAF5829642.1"/>
    <property type="molecule type" value="Genomic_DNA"/>
</dbReference>
<keyword evidence="1" id="KW-0732">Signal</keyword>
<evidence type="ECO:0000313" key="2">
    <source>
        <dbReference type="EMBL" id="KAF5829642.1"/>
    </source>
</evidence>
<name>A0ABQ7G4X2_DUNSA</name>
<feature type="signal peptide" evidence="1">
    <location>
        <begin position="1"/>
        <end position="18"/>
    </location>
</feature>
<accession>A0ABQ7G4X2</accession>
<organism evidence="2 3">
    <name type="scientific">Dunaliella salina</name>
    <name type="common">Green alga</name>
    <name type="synonym">Protococcus salinus</name>
    <dbReference type="NCBI Taxonomy" id="3046"/>
    <lineage>
        <taxon>Eukaryota</taxon>
        <taxon>Viridiplantae</taxon>
        <taxon>Chlorophyta</taxon>
        <taxon>core chlorophytes</taxon>
        <taxon>Chlorophyceae</taxon>
        <taxon>CS clade</taxon>
        <taxon>Chlamydomonadales</taxon>
        <taxon>Dunaliellaceae</taxon>
        <taxon>Dunaliella</taxon>
    </lineage>
</organism>
<evidence type="ECO:0000313" key="3">
    <source>
        <dbReference type="Proteomes" id="UP000815325"/>
    </source>
</evidence>
<proteinExistence type="predicted"/>
<dbReference type="Gene3D" id="3.40.50.11350">
    <property type="match status" value="1"/>
</dbReference>
<feature type="chain" id="PRO_5045867690" evidence="1">
    <location>
        <begin position="19"/>
        <end position="371"/>
    </location>
</feature>
<evidence type="ECO:0000256" key="1">
    <source>
        <dbReference type="SAM" id="SignalP"/>
    </source>
</evidence>
<dbReference type="Proteomes" id="UP000815325">
    <property type="component" value="Unassembled WGS sequence"/>
</dbReference>
<reference evidence="2" key="1">
    <citation type="submission" date="2017-08" db="EMBL/GenBank/DDBJ databases">
        <authorList>
            <person name="Polle J.E."/>
            <person name="Barry K."/>
            <person name="Cushman J."/>
            <person name="Schmutz J."/>
            <person name="Tran D."/>
            <person name="Hathwaick L.T."/>
            <person name="Yim W.C."/>
            <person name="Jenkins J."/>
            <person name="Mckie-Krisberg Z.M."/>
            <person name="Prochnik S."/>
            <person name="Lindquist E."/>
            <person name="Dockter R.B."/>
            <person name="Adam C."/>
            <person name="Molina H."/>
            <person name="Bunkerborg J."/>
            <person name="Jin E."/>
            <person name="Buchheim M."/>
            <person name="Magnuson J."/>
        </authorList>
    </citation>
    <scope>NUCLEOTIDE SEQUENCE</scope>
    <source>
        <strain evidence="2">CCAP 19/18</strain>
    </source>
</reference>
<keyword evidence="3" id="KW-1185">Reference proteome</keyword>
<protein>
    <submittedName>
        <fullName evidence="2">Uncharacterized protein</fullName>
    </submittedName>
</protein>
<sequence>MCCRILLFLPLCVLGTWRDREWYKNQCGKWQETYRSRHDSVRMGLLPPSYVVFANGGGLADKLKGLTSAFYFGLLTGRAIQIADPAFQNVFRTINVDWTTEVEVGTLIKSARSSNSSVSLQLTGWRASGNEKLRNIFRAGNLSQVGFRSEVVVFDTCYSFIDDLFHNPYHSQYLRSLGLRAETAVGCALVFLFEIKPFLLRPMLPVITEIKLQPLIIGIQIRVGDSVFLKKNRKHSASDYMRFFDCAQNLERHAVAGQTASWLLVSDSEGVRSSALELFPGKLLTATNNHIAHTARNKMDLSGWGNAAAELWMFSHANYFVVSRYSGFGKVSAALAMNPTAVFVVDNKGLAVNSSGASCISQTTSSWLSNV</sequence>
<comment type="caution">
    <text evidence="2">The sequence shown here is derived from an EMBL/GenBank/DDBJ whole genome shotgun (WGS) entry which is preliminary data.</text>
</comment>
<gene>
    <name evidence="2" type="ORF">DUNSADRAFT_15698</name>
</gene>